<dbReference type="RefSeq" id="WP_246427944.1">
    <property type="nucleotide sequence ID" value="NZ_JACHXK010000019.1"/>
</dbReference>
<evidence type="ECO:0000313" key="1">
    <source>
        <dbReference type="EMBL" id="MBB3113529.1"/>
    </source>
</evidence>
<dbReference type="Proteomes" id="UP000570361">
    <property type="component" value="Unassembled WGS sequence"/>
</dbReference>
<comment type="caution">
    <text evidence="1">The sequence shown here is derived from an EMBL/GenBank/DDBJ whole genome shotgun (WGS) entry which is preliminary data.</text>
</comment>
<dbReference type="EMBL" id="JACHXK010000019">
    <property type="protein sequence ID" value="MBB3113529.1"/>
    <property type="molecule type" value="Genomic_DNA"/>
</dbReference>
<organism evidence="1 2">
    <name type="scientific">Paenibacillus phyllosphaerae</name>
    <dbReference type="NCBI Taxonomy" id="274593"/>
    <lineage>
        <taxon>Bacteria</taxon>
        <taxon>Bacillati</taxon>
        <taxon>Bacillota</taxon>
        <taxon>Bacilli</taxon>
        <taxon>Bacillales</taxon>
        <taxon>Paenibacillaceae</taxon>
        <taxon>Paenibacillus</taxon>
    </lineage>
</organism>
<accession>A0A7W5B3K1</accession>
<evidence type="ECO:0008006" key="3">
    <source>
        <dbReference type="Google" id="ProtNLM"/>
    </source>
</evidence>
<evidence type="ECO:0000313" key="2">
    <source>
        <dbReference type="Proteomes" id="UP000570361"/>
    </source>
</evidence>
<protein>
    <recommendedName>
        <fullName evidence="3">DUF2642 domain-containing protein</fullName>
    </recommendedName>
</protein>
<name>A0A7W5B3K1_9BACL</name>
<reference evidence="1 2" key="1">
    <citation type="submission" date="2020-08" db="EMBL/GenBank/DDBJ databases">
        <title>Genomic Encyclopedia of Type Strains, Phase III (KMG-III): the genomes of soil and plant-associated and newly described type strains.</title>
        <authorList>
            <person name="Whitman W."/>
        </authorList>
    </citation>
    <scope>NUCLEOTIDE SEQUENCE [LARGE SCALE GENOMIC DNA]</scope>
    <source>
        <strain evidence="1 2">CECT 5862</strain>
    </source>
</reference>
<proteinExistence type="predicted"/>
<gene>
    <name evidence="1" type="ORF">FHS18_005641</name>
</gene>
<dbReference type="AlphaFoldDB" id="A0A7W5B3K1"/>
<keyword evidence="2" id="KW-1185">Reference proteome</keyword>
<sequence>MFPPNQSFTPGAMPPSATVAQKAAALLGRQVGISLRDGTGVSGTLCSIQGGEIYIMQYLYASQFATFHYPLQDVADINPFPACR</sequence>